<dbReference type="PANTHER" id="PTHR24305">
    <property type="entry name" value="CYTOCHROME P450"/>
    <property type="match status" value="1"/>
</dbReference>
<dbReference type="STRING" id="857340.A0A086STR8"/>
<dbReference type="Pfam" id="PF00067">
    <property type="entry name" value="p450"/>
    <property type="match status" value="1"/>
</dbReference>
<dbReference type="GO" id="GO:0032259">
    <property type="term" value="P:methylation"/>
    <property type="evidence" value="ECO:0007669"/>
    <property type="project" value="UniProtKB-KW"/>
</dbReference>
<sequence>MDNVQKLRDMAAAASGLGQAHPIVAAGVTLLLLPVAVVVYRLFFHPLARVPGPKLAAITTVWYAYQTRKGRARELTKMLHETYGPIVRVCPNQVWFNTEEAFRQVYRAGSPFGKADWYYSVAHKHGPIRWFPLKREAPDTLDLISETHMPRYRMQRRLIGPSYSAANMLNHEPALDDVLQRFVAKLKEQDGKEIDLSEWMHILAMESITAVTFRWSPGMIEDGSNYGTLMDGYFKFWRYLTVVGMFPRVILVSHYLGLWSRHFLQKLVDFGVEKCPKPPKNIWMVSDTDHKNSLQEMYGEFRFGTRDLNKEPIGGLTDDLVRLHQEKPEFKQEYLTEMVASTMRAGGDTMTGTLTAILTLGNGDPAIKARLKREVDEGLPPVSEKPTVSFREGTALEYTTATIKESTRHWPVVGLAMYREVHEGGLTLSDGSGHEYFIPPGTTVGASPLALQCNKAIFGDDAEEFRPERWLGDEKTRLALEKYSLVFGSQDRSCPGRNMSEQVIYKSIPTLMKHFDIEVRMPDKMLTYGTALMTGVKAKFHVRK</sequence>
<organism evidence="8 9">
    <name type="scientific">Hapsidospora chrysogenum (strain ATCC 11550 / CBS 779.69 / DSM 880 / IAM 14645 / JCM 23072 / IMI 49137)</name>
    <name type="common">Acremonium chrysogenum</name>
    <dbReference type="NCBI Taxonomy" id="857340"/>
    <lineage>
        <taxon>Eukaryota</taxon>
        <taxon>Fungi</taxon>
        <taxon>Dikarya</taxon>
        <taxon>Ascomycota</taxon>
        <taxon>Pezizomycotina</taxon>
        <taxon>Sordariomycetes</taxon>
        <taxon>Hypocreomycetidae</taxon>
        <taxon>Hypocreales</taxon>
        <taxon>Bionectriaceae</taxon>
        <taxon>Hapsidospora</taxon>
    </lineage>
</organism>
<dbReference type="GO" id="GO:0005506">
    <property type="term" value="F:iron ion binding"/>
    <property type="evidence" value="ECO:0007669"/>
    <property type="project" value="InterPro"/>
</dbReference>
<dbReference type="EMBL" id="JPKY01000195">
    <property type="protein sequence ID" value="KFH40500.1"/>
    <property type="molecule type" value="Genomic_DNA"/>
</dbReference>
<evidence type="ECO:0000256" key="4">
    <source>
        <dbReference type="ARBA" id="ARBA00022723"/>
    </source>
</evidence>
<dbReference type="InterPro" id="IPR036396">
    <property type="entry name" value="Cyt_P450_sf"/>
</dbReference>
<gene>
    <name evidence="8" type="ORF">ACRE_088070</name>
</gene>
<keyword evidence="7" id="KW-0472">Membrane</keyword>
<comment type="cofactor">
    <cofactor evidence="1 6">
        <name>heme</name>
        <dbReference type="ChEBI" id="CHEBI:30413"/>
    </cofactor>
</comment>
<keyword evidence="5 6" id="KW-0408">Iron</keyword>
<feature type="transmembrane region" description="Helical" evidence="7">
    <location>
        <begin position="236"/>
        <end position="256"/>
    </location>
</feature>
<dbReference type="SUPFAM" id="SSF48264">
    <property type="entry name" value="Cytochrome P450"/>
    <property type="match status" value="1"/>
</dbReference>
<dbReference type="InterPro" id="IPR050121">
    <property type="entry name" value="Cytochrome_P450_monoxygenase"/>
</dbReference>
<proteinExistence type="inferred from homology"/>
<comment type="caution">
    <text evidence="8">The sequence shown here is derived from an EMBL/GenBank/DDBJ whole genome shotgun (WGS) entry which is preliminary data.</text>
</comment>
<keyword evidence="8" id="KW-0489">Methyltransferase</keyword>
<keyword evidence="7" id="KW-0812">Transmembrane</keyword>
<evidence type="ECO:0000256" key="6">
    <source>
        <dbReference type="PIRSR" id="PIRSR602401-1"/>
    </source>
</evidence>
<name>A0A086STR8_HAPC1</name>
<evidence type="ECO:0000256" key="2">
    <source>
        <dbReference type="ARBA" id="ARBA00010617"/>
    </source>
</evidence>
<feature type="transmembrane region" description="Helical" evidence="7">
    <location>
        <begin position="20"/>
        <end position="44"/>
    </location>
</feature>
<dbReference type="OrthoDB" id="3934656at2759"/>
<dbReference type="InterPro" id="IPR002401">
    <property type="entry name" value="Cyt_P450_E_grp-I"/>
</dbReference>
<accession>A0A086STR8</accession>
<dbReference type="PANTHER" id="PTHR24305:SF232">
    <property type="entry name" value="P450, PUTATIVE (EUROFUNG)-RELATED"/>
    <property type="match status" value="1"/>
</dbReference>
<feature type="binding site" description="axial binding residue" evidence="6">
    <location>
        <position position="494"/>
    </location>
    <ligand>
        <name>heme</name>
        <dbReference type="ChEBI" id="CHEBI:30413"/>
    </ligand>
    <ligandPart>
        <name>Fe</name>
        <dbReference type="ChEBI" id="CHEBI:18248"/>
    </ligandPart>
</feature>
<reference evidence="9" key="1">
    <citation type="journal article" date="2014" name="Genome Announc.">
        <title>Genome sequence and annotation of Acremonium chrysogenum, producer of the beta-lactam antibiotic cephalosporin C.</title>
        <authorList>
            <person name="Terfehr D."/>
            <person name="Dahlmann T.A."/>
            <person name="Specht T."/>
            <person name="Zadra I."/>
            <person name="Kuernsteiner H."/>
            <person name="Kueck U."/>
        </authorList>
    </citation>
    <scope>NUCLEOTIDE SEQUENCE [LARGE SCALE GENOMIC DNA]</scope>
    <source>
        <strain evidence="9">ATCC 11550 / CBS 779.69 / DSM 880 / IAM 14645 / JCM 23072 / IMI 49137</strain>
    </source>
</reference>
<evidence type="ECO:0000313" key="9">
    <source>
        <dbReference type="Proteomes" id="UP000029964"/>
    </source>
</evidence>
<evidence type="ECO:0000256" key="3">
    <source>
        <dbReference type="ARBA" id="ARBA00022617"/>
    </source>
</evidence>
<dbReference type="GO" id="GO:0016705">
    <property type="term" value="F:oxidoreductase activity, acting on paired donors, with incorporation or reduction of molecular oxygen"/>
    <property type="evidence" value="ECO:0007669"/>
    <property type="project" value="InterPro"/>
</dbReference>
<dbReference type="Proteomes" id="UP000029964">
    <property type="component" value="Unassembled WGS sequence"/>
</dbReference>
<dbReference type="GO" id="GO:0004497">
    <property type="term" value="F:monooxygenase activity"/>
    <property type="evidence" value="ECO:0007669"/>
    <property type="project" value="InterPro"/>
</dbReference>
<dbReference type="GO" id="GO:0008168">
    <property type="term" value="F:methyltransferase activity"/>
    <property type="evidence" value="ECO:0007669"/>
    <property type="project" value="UniProtKB-KW"/>
</dbReference>
<keyword evidence="7" id="KW-1133">Transmembrane helix</keyword>
<keyword evidence="4 6" id="KW-0479">Metal-binding</keyword>
<protein>
    <submittedName>
        <fullName evidence="8">Pisatin demethylase-like protein</fullName>
    </submittedName>
</protein>
<comment type="similarity">
    <text evidence="2">Belongs to the cytochrome P450 family.</text>
</comment>
<dbReference type="GO" id="GO:0020037">
    <property type="term" value="F:heme binding"/>
    <property type="evidence" value="ECO:0007669"/>
    <property type="project" value="InterPro"/>
</dbReference>
<evidence type="ECO:0000313" key="8">
    <source>
        <dbReference type="EMBL" id="KFH40500.1"/>
    </source>
</evidence>
<keyword evidence="9" id="KW-1185">Reference proteome</keyword>
<evidence type="ECO:0000256" key="1">
    <source>
        <dbReference type="ARBA" id="ARBA00001971"/>
    </source>
</evidence>
<dbReference type="PRINTS" id="PR00463">
    <property type="entry name" value="EP450I"/>
</dbReference>
<evidence type="ECO:0000256" key="5">
    <source>
        <dbReference type="ARBA" id="ARBA00023004"/>
    </source>
</evidence>
<evidence type="ECO:0000256" key="7">
    <source>
        <dbReference type="SAM" id="Phobius"/>
    </source>
</evidence>
<keyword evidence="8" id="KW-0808">Transferase</keyword>
<keyword evidence="3 6" id="KW-0349">Heme</keyword>
<dbReference type="AlphaFoldDB" id="A0A086STR8"/>
<dbReference type="Gene3D" id="1.10.630.10">
    <property type="entry name" value="Cytochrome P450"/>
    <property type="match status" value="1"/>
</dbReference>
<dbReference type="InterPro" id="IPR001128">
    <property type="entry name" value="Cyt_P450"/>
</dbReference>
<dbReference type="HOGENOM" id="CLU_001570_14_0_1"/>